<feature type="signal peptide" evidence="13">
    <location>
        <begin position="1"/>
        <end position="23"/>
    </location>
</feature>
<dbReference type="InterPro" id="IPR039426">
    <property type="entry name" value="TonB-dep_rcpt-like"/>
</dbReference>
<dbReference type="InterPro" id="IPR000531">
    <property type="entry name" value="Beta-barrel_TonB"/>
</dbReference>
<feature type="domain" description="TonB-dependent receptor plug" evidence="15">
    <location>
        <begin position="42"/>
        <end position="147"/>
    </location>
</feature>
<dbReference type="Proteomes" id="UP000253083">
    <property type="component" value="Unassembled WGS sequence"/>
</dbReference>
<keyword evidence="9 11" id="KW-0472">Membrane</keyword>
<evidence type="ECO:0000256" key="10">
    <source>
        <dbReference type="ARBA" id="ARBA00023237"/>
    </source>
</evidence>
<dbReference type="GO" id="GO:0006826">
    <property type="term" value="P:iron ion transport"/>
    <property type="evidence" value="ECO:0007669"/>
    <property type="project" value="UniProtKB-KW"/>
</dbReference>
<evidence type="ECO:0000256" key="6">
    <source>
        <dbReference type="ARBA" id="ARBA00023004"/>
    </source>
</evidence>
<dbReference type="Gene3D" id="2.40.170.20">
    <property type="entry name" value="TonB-dependent receptor, beta-barrel domain"/>
    <property type="match status" value="1"/>
</dbReference>
<dbReference type="AlphaFoldDB" id="A0A395JQ01"/>
<organism evidence="16 17">
    <name type="scientific">Arenicella xantha</name>
    <dbReference type="NCBI Taxonomy" id="644221"/>
    <lineage>
        <taxon>Bacteria</taxon>
        <taxon>Pseudomonadati</taxon>
        <taxon>Pseudomonadota</taxon>
        <taxon>Gammaproteobacteria</taxon>
        <taxon>Arenicellales</taxon>
        <taxon>Arenicellaceae</taxon>
        <taxon>Arenicella</taxon>
    </lineage>
</organism>
<dbReference type="Pfam" id="PF00593">
    <property type="entry name" value="TonB_dep_Rec_b-barrel"/>
    <property type="match status" value="1"/>
</dbReference>
<keyword evidence="5 11" id="KW-0812">Transmembrane</keyword>
<keyword evidence="2 11" id="KW-0813">Transport</keyword>
<dbReference type="Pfam" id="PF07715">
    <property type="entry name" value="Plug"/>
    <property type="match status" value="1"/>
</dbReference>
<keyword evidence="3 11" id="KW-1134">Transmembrane beta strand</keyword>
<evidence type="ECO:0000256" key="4">
    <source>
        <dbReference type="ARBA" id="ARBA00022496"/>
    </source>
</evidence>
<keyword evidence="8 12" id="KW-0798">TonB box</keyword>
<evidence type="ECO:0000256" key="12">
    <source>
        <dbReference type="RuleBase" id="RU003357"/>
    </source>
</evidence>
<feature type="chain" id="PRO_5017345882" evidence="13">
    <location>
        <begin position="24"/>
        <end position="711"/>
    </location>
</feature>
<evidence type="ECO:0000256" key="13">
    <source>
        <dbReference type="SAM" id="SignalP"/>
    </source>
</evidence>
<dbReference type="OrthoDB" id="127311at2"/>
<comment type="caution">
    <text evidence="16">The sequence shown here is derived from an EMBL/GenBank/DDBJ whole genome shotgun (WGS) entry which is preliminary data.</text>
</comment>
<evidence type="ECO:0000259" key="15">
    <source>
        <dbReference type="Pfam" id="PF07715"/>
    </source>
</evidence>
<keyword evidence="7" id="KW-0406">Ion transport</keyword>
<dbReference type="RefSeq" id="WP_113953234.1">
    <property type="nucleotide sequence ID" value="NZ_QNRT01000001.1"/>
</dbReference>
<evidence type="ECO:0000256" key="1">
    <source>
        <dbReference type="ARBA" id="ARBA00004571"/>
    </source>
</evidence>
<dbReference type="GO" id="GO:0009279">
    <property type="term" value="C:cell outer membrane"/>
    <property type="evidence" value="ECO:0007669"/>
    <property type="project" value="UniProtKB-SubCell"/>
</dbReference>
<dbReference type="EMBL" id="QNRT01000001">
    <property type="protein sequence ID" value="RBP53689.1"/>
    <property type="molecule type" value="Genomic_DNA"/>
</dbReference>
<comment type="similarity">
    <text evidence="11 12">Belongs to the TonB-dependent receptor family.</text>
</comment>
<dbReference type="PROSITE" id="PS52016">
    <property type="entry name" value="TONB_DEPENDENT_REC_3"/>
    <property type="match status" value="1"/>
</dbReference>
<evidence type="ECO:0000256" key="5">
    <source>
        <dbReference type="ARBA" id="ARBA00022692"/>
    </source>
</evidence>
<dbReference type="InParanoid" id="A0A395JQ01"/>
<evidence type="ECO:0000256" key="11">
    <source>
        <dbReference type="PROSITE-ProRule" id="PRU01360"/>
    </source>
</evidence>
<keyword evidence="17" id="KW-1185">Reference proteome</keyword>
<keyword evidence="13" id="KW-0732">Signal</keyword>
<keyword evidence="6" id="KW-0408">Iron</keyword>
<feature type="domain" description="TonB-dependent receptor-like beta-barrel" evidence="14">
    <location>
        <begin position="239"/>
        <end position="668"/>
    </location>
</feature>
<evidence type="ECO:0000256" key="3">
    <source>
        <dbReference type="ARBA" id="ARBA00022452"/>
    </source>
</evidence>
<comment type="subcellular location">
    <subcellularLocation>
        <location evidence="1 11">Cell outer membrane</location>
        <topology evidence="1 11">Multi-pass membrane protein</topology>
    </subcellularLocation>
</comment>
<reference evidence="16 17" key="1">
    <citation type="submission" date="2018-06" db="EMBL/GenBank/DDBJ databases">
        <title>Genomic Encyclopedia of Type Strains, Phase IV (KMG-IV): sequencing the most valuable type-strain genomes for metagenomic binning, comparative biology and taxonomic classification.</title>
        <authorList>
            <person name="Goeker M."/>
        </authorList>
    </citation>
    <scope>NUCLEOTIDE SEQUENCE [LARGE SCALE GENOMIC DNA]</scope>
    <source>
        <strain evidence="16 17">DSM 24032</strain>
    </source>
</reference>
<dbReference type="PANTHER" id="PTHR32552:SF81">
    <property type="entry name" value="TONB-DEPENDENT OUTER MEMBRANE RECEPTOR"/>
    <property type="match status" value="1"/>
</dbReference>
<dbReference type="InterPro" id="IPR012910">
    <property type="entry name" value="Plug_dom"/>
</dbReference>
<dbReference type="InterPro" id="IPR036942">
    <property type="entry name" value="Beta-barrel_TonB_sf"/>
</dbReference>
<evidence type="ECO:0000313" key="16">
    <source>
        <dbReference type="EMBL" id="RBP53689.1"/>
    </source>
</evidence>
<gene>
    <name evidence="16" type="ORF">DFR28_1011077</name>
</gene>
<evidence type="ECO:0000313" key="17">
    <source>
        <dbReference type="Proteomes" id="UP000253083"/>
    </source>
</evidence>
<protein>
    <submittedName>
        <fullName evidence="16">Outer membrane receptor protein involved in Fe transport</fullName>
    </submittedName>
</protein>
<sequence length="711" mass="78136">MKQPLITSLVSSVLLTYAGTSFAAQPLEEVMVTAELIDKSVLELPNSVTVVSSAQIEQRNAQHLEDILNLAPNVNFATGASRGRFIQIRGIGERSEFQDPIINSVGVVVDGIDLTGIATAASTLDVDQIEILRGPQGTLFGANALAGLINVVSNKPSDEFAANVSVGLEDFGGQQLSGFISGPSSATSGYRLAVKQYSSDGFTNNVFLGRDDVSAIDETTARLRFISEVSQDLNIDMSVFLADIDNGYDAFSLDNNRDTYSDEPGFDRQETRAASIRADYQLNDTLHIEALASVANSVLEYSYDEDWSHLGICDNTACDSELFGFDWFYSSFDQYTRDNDNTSIDLKLVSQGTILSWVAGLYHRDQSIDLLRDYTYNDGPFTSAFDTRNSAVYGQLNLALNDQWSLITGLRSERRDVEYTDSNGANAAPDESLWGGRVALEYRADSGAFVYGLVSRGFKPGGFNLDQDLVGDRREFDTETMVNYELGFKHALYDDRLQVQAALFYQDRDAIQTKQSIVSSIATGEVGGACPCGFTDFTDNAASGSNKGIELELNWAASDAVSLYTTVGLLDTEFDELLTFDHVNADLENGIPYNLDGREQAHAPAYQVVIGGQVSLSDAWTIGGSIEAKDDFYFSDRHEARSDAYELLNLELTYRAENWELALYGKNLTDELVKTRGFGSFGNDPRKFYETEPYNQFGTPRLVGVRASFDF</sequence>
<name>A0A395JQ01_9GAMM</name>
<evidence type="ECO:0000256" key="2">
    <source>
        <dbReference type="ARBA" id="ARBA00022448"/>
    </source>
</evidence>
<evidence type="ECO:0000256" key="9">
    <source>
        <dbReference type="ARBA" id="ARBA00023136"/>
    </source>
</evidence>
<evidence type="ECO:0000256" key="7">
    <source>
        <dbReference type="ARBA" id="ARBA00023065"/>
    </source>
</evidence>
<accession>A0A395JQ01</accession>
<keyword evidence="16" id="KW-0675">Receptor</keyword>
<keyword evidence="10 11" id="KW-0998">Cell outer membrane</keyword>
<keyword evidence="4" id="KW-0410">Iron transport</keyword>
<evidence type="ECO:0000259" key="14">
    <source>
        <dbReference type="Pfam" id="PF00593"/>
    </source>
</evidence>
<evidence type="ECO:0000256" key="8">
    <source>
        <dbReference type="ARBA" id="ARBA00023077"/>
    </source>
</evidence>
<dbReference type="SUPFAM" id="SSF56935">
    <property type="entry name" value="Porins"/>
    <property type="match status" value="1"/>
</dbReference>
<proteinExistence type="inferred from homology"/>
<dbReference type="PANTHER" id="PTHR32552">
    <property type="entry name" value="FERRICHROME IRON RECEPTOR-RELATED"/>
    <property type="match status" value="1"/>
</dbReference>